<protein>
    <submittedName>
        <fullName evidence="2">Uncharacterized protein</fullName>
    </submittedName>
</protein>
<evidence type="ECO:0000313" key="3">
    <source>
        <dbReference type="Proteomes" id="UP000287651"/>
    </source>
</evidence>
<dbReference type="EMBL" id="AMZH03009536">
    <property type="protein sequence ID" value="RRT56641.1"/>
    <property type="molecule type" value="Genomic_DNA"/>
</dbReference>
<feature type="region of interest" description="Disordered" evidence="1">
    <location>
        <begin position="48"/>
        <end position="70"/>
    </location>
</feature>
<reference evidence="2 3" key="1">
    <citation type="journal article" date="2014" name="Agronomy (Basel)">
        <title>A Draft Genome Sequence for Ensete ventricosum, the Drought-Tolerant Tree Against Hunger.</title>
        <authorList>
            <person name="Harrison J."/>
            <person name="Moore K.A."/>
            <person name="Paszkiewicz K."/>
            <person name="Jones T."/>
            <person name="Grant M."/>
            <person name="Ambacheew D."/>
            <person name="Muzemil S."/>
            <person name="Studholme D.J."/>
        </authorList>
    </citation>
    <scope>NUCLEOTIDE SEQUENCE [LARGE SCALE GENOMIC DNA]</scope>
</reference>
<dbReference type="AlphaFoldDB" id="A0A426YYA1"/>
<gene>
    <name evidence="2" type="ORF">B296_00035641</name>
</gene>
<evidence type="ECO:0000313" key="2">
    <source>
        <dbReference type="EMBL" id="RRT56641.1"/>
    </source>
</evidence>
<evidence type="ECO:0000256" key="1">
    <source>
        <dbReference type="SAM" id="MobiDB-lite"/>
    </source>
</evidence>
<comment type="caution">
    <text evidence="2">The sequence shown here is derived from an EMBL/GenBank/DDBJ whole genome shotgun (WGS) entry which is preliminary data.</text>
</comment>
<organism evidence="2 3">
    <name type="scientific">Ensete ventricosum</name>
    <name type="common">Abyssinian banana</name>
    <name type="synonym">Musa ensete</name>
    <dbReference type="NCBI Taxonomy" id="4639"/>
    <lineage>
        <taxon>Eukaryota</taxon>
        <taxon>Viridiplantae</taxon>
        <taxon>Streptophyta</taxon>
        <taxon>Embryophyta</taxon>
        <taxon>Tracheophyta</taxon>
        <taxon>Spermatophyta</taxon>
        <taxon>Magnoliopsida</taxon>
        <taxon>Liliopsida</taxon>
        <taxon>Zingiberales</taxon>
        <taxon>Musaceae</taxon>
        <taxon>Ensete</taxon>
    </lineage>
</organism>
<accession>A0A426YYA1</accession>
<sequence length="70" mass="7584">MGSEAFEGKDLIAWHKLRCVMWEGVPPSVRPSVMGITLSLRGPIATPNQKMPPLSLATAAPTSLRRVSKL</sequence>
<proteinExistence type="predicted"/>
<name>A0A426YYA1_ENSVE</name>
<dbReference type="Proteomes" id="UP000287651">
    <property type="component" value="Unassembled WGS sequence"/>
</dbReference>